<proteinExistence type="predicted"/>
<protein>
    <submittedName>
        <fullName evidence="2">Uncharacterized protein</fullName>
    </submittedName>
</protein>
<evidence type="ECO:0000313" key="3">
    <source>
        <dbReference type="Proteomes" id="UP000076842"/>
    </source>
</evidence>
<feature type="compositionally biased region" description="Polar residues" evidence="1">
    <location>
        <begin position="130"/>
        <end position="144"/>
    </location>
</feature>
<gene>
    <name evidence="2" type="ORF">CALCODRAFT_25727</name>
</gene>
<dbReference type="EMBL" id="KV423924">
    <property type="protein sequence ID" value="KZT61298.1"/>
    <property type="molecule type" value="Genomic_DNA"/>
</dbReference>
<feature type="region of interest" description="Disordered" evidence="1">
    <location>
        <begin position="128"/>
        <end position="166"/>
    </location>
</feature>
<name>A0A165J2T7_9BASI</name>
<organism evidence="2 3">
    <name type="scientific">Calocera cornea HHB12733</name>
    <dbReference type="NCBI Taxonomy" id="1353952"/>
    <lineage>
        <taxon>Eukaryota</taxon>
        <taxon>Fungi</taxon>
        <taxon>Dikarya</taxon>
        <taxon>Basidiomycota</taxon>
        <taxon>Agaricomycotina</taxon>
        <taxon>Dacrymycetes</taxon>
        <taxon>Dacrymycetales</taxon>
        <taxon>Dacrymycetaceae</taxon>
        <taxon>Calocera</taxon>
    </lineage>
</organism>
<feature type="region of interest" description="Disordered" evidence="1">
    <location>
        <begin position="69"/>
        <end position="116"/>
    </location>
</feature>
<dbReference type="AlphaFoldDB" id="A0A165J2T7"/>
<accession>A0A165J2T7</accession>
<evidence type="ECO:0000313" key="2">
    <source>
        <dbReference type="EMBL" id="KZT61298.1"/>
    </source>
</evidence>
<feature type="region of interest" description="Disordered" evidence="1">
    <location>
        <begin position="1"/>
        <end position="31"/>
    </location>
</feature>
<keyword evidence="3" id="KW-1185">Reference proteome</keyword>
<dbReference type="InParanoid" id="A0A165J2T7"/>
<dbReference type="Proteomes" id="UP000076842">
    <property type="component" value="Unassembled WGS sequence"/>
</dbReference>
<reference evidence="2 3" key="1">
    <citation type="journal article" date="2016" name="Mol. Biol. Evol.">
        <title>Comparative Genomics of Early-Diverging Mushroom-Forming Fungi Provides Insights into the Origins of Lignocellulose Decay Capabilities.</title>
        <authorList>
            <person name="Nagy L.G."/>
            <person name="Riley R."/>
            <person name="Tritt A."/>
            <person name="Adam C."/>
            <person name="Daum C."/>
            <person name="Floudas D."/>
            <person name="Sun H."/>
            <person name="Yadav J.S."/>
            <person name="Pangilinan J."/>
            <person name="Larsson K.H."/>
            <person name="Matsuura K."/>
            <person name="Barry K."/>
            <person name="Labutti K."/>
            <person name="Kuo R."/>
            <person name="Ohm R.A."/>
            <person name="Bhattacharya S.S."/>
            <person name="Shirouzu T."/>
            <person name="Yoshinaga Y."/>
            <person name="Martin F.M."/>
            <person name="Grigoriev I.V."/>
            <person name="Hibbett D.S."/>
        </authorList>
    </citation>
    <scope>NUCLEOTIDE SEQUENCE [LARGE SCALE GENOMIC DNA]</scope>
    <source>
        <strain evidence="2 3">HHB12733</strain>
    </source>
</reference>
<evidence type="ECO:0000256" key="1">
    <source>
        <dbReference type="SAM" id="MobiDB-lite"/>
    </source>
</evidence>
<feature type="compositionally biased region" description="Pro residues" evidence="1">
    <location>
        <begin position="10"/>
        <end position="21"/>
    </location>
</feature>
<sequence length="275" mass="29310">MFPCTTLPTSPSPPPNPPSPAPNGGADVSVLRPPCPLRGPWGLTSRVCRQKRKGRTFHDFRVSLLRRPGSGQWERDSSPRTTNSQAGGTKKCLSCAARGTGSRSGSEHPARQALHTGGTKCLSCAARGTGSWSGNEPPAQQASHTGGRDSQAPLLRRPGRWQPERALIPPHGKLRKRAAPLLPDPCNGTGWNPQVPPGHMPLLPSQGWVSRGLFRYVPFSLSCVDVRTETSQITTFPAQVRCGGGPPRQATTPALACLLLLAELPGRTARTVVNV</sequence>